<dbReference type="Proteomes" id="UP001152300">
    <property type="component" value="Unassembled WGS sequence"/>
</dbReference>
<sequence>MSAKVEVVPEGDYKDDSYVSGSGDKEEPVQVQSDDAPVEETAEDRVGIDESNIVDEKPRHAKPVETYREPGDEEGLPENSGRSAVAQ</sequence>
<feature type="compositionally biased region" description="Basic and acidic residues" evidence="1">
    <location>
        <begin position="11"/>
        <end position="28"/>
    </location>
</feature>
<comment type="caution">
    <text evidence="2">The sequence shown here is derived from an EMBL/GenBank/DDBJ whole genome shotgun (WGS) entry which is preliminary data.</text>
</comment>
<proteinExistence type="predicted"/>
<gene>
    <name evidence="2" type="ORF">OCU04_012537</name>
</gene>
<accession>A0A9X0A8S5</accession>
<dbReference type="AlphaFoldDB" id="A0A9X0A8S5"/>
<evidence type="ECO:0000256" key="1">
    <source>
        <dbReference type="SAM" id="MobiDB-lite"/>
    </source>
</evidence>
<evidence type="ECO:0000313" key="2">
    <source>
        <dbReference type="EMBL" id="KAJ8058345.1"/>
    </source>
</evidence>
<organism evidence="2 3">
    <name type="scientific">Sclerotinia nivalis</name>
    <dbReference type="NCBI Taxonomy" id="352851"/>
    <lineage>
        <taxon>Eukaryota</taxon>
        <taxon>Fungi</taxon>
        <taxon>Dikarya</taxon>
        <taxon>Ascomycota</taxon>
        <taxon>Pezizomycotina</taxon>
        <taxon>Leotiomycetes</taxon>
        <taxon>Helotiales</taxon>
        <taxon>Sclerotiniaceae</taxon>
        <taxon>Sclerotinia</taxon>
    </lineage>
</organism>
<feature type="compositionally biased region" description="Basic and acidic residues" evidence="1">
    <location>
        <begin position="43"/>
        <end position="70"/>
    </location>
</feature>
<feature type="region of interest" description="Disordered" evidence="1">
    <location>
        <begin position="1"/>
        <end position="87"/>
    </location>
</feature>
<dbReference type="OrthoDB" id="4357148at2759"/>
<evidence type="ECO:0000313" key="3">
    <source>
        <dbReference type="Proteomes" id="UP001152300"/>
    </source>
</evidence>
<name>A0A9X0A8S5_9HELO</name>
<evidence type="ECO:0008006" key="4">
    <source>
        <dbReference type="Google" id="ProtNLM"/>
    </source>
</evidence>
<protein>
    <recommendedName>
        <fullName evidence="4">Histone chaperone domain-containing protein</fullName>
    </recommendedName>
</protein>
<reference evidence="2" key="1">
    <citation type="submission" date="2022-11" db="EMBL/GenBank/DDBJ databases">
        <title>Genome Resource of Sclerotinia nivalis Strain SnTB1, a Plant Pathogen Isolated from American Ginseng.</title>
        <authorList>
            <person name="Fan S."/>
        </authorList>
    </citation>
    <scope>NUCLEOTIDE SEQUENCE</scope>
    <source>
        <strain evidence="2">SnTB1</strain>
    </source>
</reference>
<keyword evidence="3" id="KW-1185">Reference proteome</keyword>
<dbReference type="EMBL" id="JAPEIS010000016">
    <property type="protein sequence ID" value="KAJ8058345.1"/>
    <property type="molecule type" value="Genomic_DNA"/>
</dbReference>